<feature type="compositionally biased region" description="Polar residues" evidence="1">
    <location>
        <begin position="560"/>
        <end position="583"/>
    </location>
</feature>
<dbReference type="AlphaFoldDB" id="A0A8T0HAY0"/>
<feature type="compositionally biased region" description="Polar residues" evidence="1">
    <location>
        <begin position="250"/>
        <end position="270"/>
    </location>
</feature>
<protein>
    <submittedName>
        <fullName evidence="2">Uncharacterized protein</fullName>
    </submittedName>
</protein>
<feature type="compositionally biased region" description="Polar residues" evidence="1">
    <location>
        <begin position="169"/>
        <end position="185"/>
    </location>
</feature>
<feature type="compositionally biased region" description="Polar residues" evidence="1">
    <location>
        <begin position="688"/>
        <end position="701"/>
    </location>
</feature>
<gene>
    <name evidence="2" type="ORF">KC19_7G140100</name>
</gene>
<feature type="compositionally biased region" description="Low complexity" evidence="1">
    <location>
        <begin position="235"/>
        <end position="249"/>
    </location>
</feature>
<feature type="region of interest" description="Disordered" evidence="1">
    <location>
        <begin position="165"/>
        <end position="270"/>
    </location>
</feature>
<feature type="compositionally biased region" description="Low complexity" evidence="1">
    <location>
        <begin position="200"/>
        <end position="218"/>
    </location>
</feature>
<feature type="region of interest" description="Disordered" evidence="1">
    <location>
        <begin position="21"/>
        <end position="125"/>
    </location>
</feature>
<name>A0A8T0HAY0_CERPU</name>
<feature type="compositionally biased region" description="Low complexity" evidence="1">
    <location>
        <begin position="515"/>
        <end position="526"/>
    </location>
</feature>
<feature type="compositionally biased region" description="Low complexity" evidence="1">
    <location>
        <begin position="627"/>
        <end position="638"/>
    </location>
</feature>
<feature type="compositionally biased region" description="Acidic residues" evidence="1">
    <location>
        <begin position="670"/>
        <end position="680"/>
    </location>
</feature>
<feature type="compositionally biased region" description="Polar residues" evidence="1">
    <location>
        <begin position="103"/>
        <end position="119"/>
    </location>
</feature>
<reference evidence="2" key="1">
    <citation type="submission" date="2020-06" db="EMBL/GenBank/DDBJ databases">
        <title>WGS assembly of Ceratodon purpureus strain R40.</title>
        <authorList>
            <person name="Carey S.B."/>
            <person name="Jenkins J."/>
            <person name="Shu S."/>
            <person name="Lovell J.T."/>
            <person name="Sreedasyam A."/>
            <person name="Maumus F."/>
            <person name="Tiley G.P."/>
            <person name="Fernandez-Pozo N."/>
            <person name="Barry K."/>
            <person name="Chen C."/>
            <person name="Wang M."/>
            <person name="Lipzen A."/>
            <person name="Daum C."/>
            <person name="Saski C.A."/>
            <person name="Payton A.C."/>
            <person name="Mcbreen J.C."/>
            <person name="Conrad R.E."/>
            <person name="Kollar L.M."/>
            <person name="Olsson S."/>
            <person name="Huttunen S."/>
            <person name="Landis J.B."/>
            <person name="Wickett N.J."/>
            <person name="Johnson M.G."/>
            <person name="Rensing S.A."/>
            <person name="Grimwood J."/>
            <person name="Schmutz J."/>
            <person name="Mcdaniel S.F."/>
        </authorList>
    </citation>
    <scope>NUCLEOTIDE SEQUENCE</scope>
    <source>
        <strain evidence="2">R40</strain>
    </source>
</reference>
<dbReference type="EMBL" id="CM026428">
    <property type="protein sequence ID" value="KAG0567504.1"/>
    <property type="molecule type" value="Genomic_DNA"/>
</dbReference>
<comment type="caution">
    <text evidence="2">The sequence shown here is derived from an EMBL/GenBank/DDBJ whole genome shotgun (WGS) entry which is preliminary data.</text>
</comment>
<evidence type="ECO:0000313" key="2">
    <source>
        <dbReference type="EMBL" id="KAG0567504.1"/>
    </source>
</evidence>
<dbReference type="Proteomes" id="UP000822688">
    <property type="component" value="Chromosome 7"/>
</dbReference>
<evidence type="ECO:0000313" key="3">
    <source>
        <dbReference type="Proteomes" id="UP000822688"/>
    </source>
</evidence>
<keyword evidence="3" id="KW-1185">Reference proteome</keyword>
<proteinExistence type="predicted"/>
<sequence>MMTRQSMARVSSASTEADFAPGLVPFDWEAAPGRPGRKSTKSGFFAGRSSLEAPSLPLPPGRRPNDSPDLQSEVKLESGRASSQPRKLFNLKFPGSPRKPPATGSSTGQRLLPFQSSSKTSKDRHVAEDHSFSIFNPVSGHRFGSSITRRMLEQLSKKQPLWRRCLPSTAGSGNQMNLPASLTDQNKGRRLDSVDEGYVTPGTSSLSGPSLPPSLGHGLVNGRNSSPVITKHIHPSSPAHQSSNSSPVSTKQLLQPSSPNHGHSTNSSPVVNKQVQVASSRFMASMLISLCPEDDDDADEPHFDVEDEIVDSDDRRSSPEVLYDTLAKPSECSEIVVDPASQTVLSHEECRCTCKHRGHNTARVDLSAPQVDLRKKMSRNVSRSLHEELIATARSTSENRRSGKLVQLKGDSAYTLDQNAVANQKDNADAYPVFLKASGDREPMWRREPYHSSFSWKPCTEKSLQSQESVAGSVTSDIAQDPGDSEFAKEIFEVDVGEKFERRRGTRLQLAGDLSADSNSSSSSESNWRHNTAGSRSSPSSPSIRKDIDVPVSKSKYGGTLSTVGYLSPPRTSSGDSENSNNKNKPKAFVRWKSNVESSSLRKGSPEGIRLERNQAPATRATIDFLSPPRSKQPSPQSAMPSKTKTKDRKSILKSSPQRRIPSKALRNEDTDDSDEDSECSTDSSQDNNSPGSTAISSNFASPKPSSPVLPENLLRSPSLLKFKLQRQQSHRESVHLPHMVDHEAALPGLSFKRVLMARSHSVRSSSSRVFTPQECYAISKDSFLGGSDLPPASRLAKTSSTVMSKVAEWEAKAGVGSSGKSAPLYQFNQRTTTAVPSYKSVAR</sequence>
<organism evidence="2 3">
    <name type="scientific">Ceratodon purpureus</name>
    <name type="common">Fire moss</name>
    <name type="synonym">Dicranum purpureum</name>
    <dbReference type="NCBI Taxonomy" id="3225"/>
    <lineage>
        <taxon>Eukaryota</taxon>
        <taxon>Viridiplantae</taxon>
        <taxon>Streptophyta</taxon>
        <taxon>Embryophyta</taxon>
        <taxon>Bryophyta</taxon>
        <taxon>Bryophytina</taxon>
        <taxon>Bryopsida</taxon>
        <taxon>Dicranidae</taxon>
        <taxon>Pseudoditrichales</taxon>
        <taxon>Ditrichaceae</taxon>
        <taxon>Ceratodon</taxon>
    </lineage>
</organism>
<feature type="region of interest" description="Disordered" evidence="1">
    <location>
        <begin position="511"/>
        <end position="713"/>
    </location>
</feature>
<accession>A0A8T0HAY0</accession>
<evidence type="ECO:0000256" key="1">
    <source>
        <dbReference type="SAM" id="MobiDB-lite"/>
    </source>
</evidence>